<protein>
    <submittedName>
        <fullName evidence="4">DUF4974 domain-containing protein</fullName>
    </submittedName>
</protein>
<comment type="caution">
    <text evidence="4">The sequence shown here is derived from an EMBL/GenBank/DDBJ whole genome shotgun (WGS) entry which is preliminary data.</text>
</comment>
<dbReference type="PANTHER" id="PTHR30273">
    <property type="entry name" value="PERIPLASMIC SIGNAL SENSOR AND SIGMA FACTOR ACTIVATOR FECR-RELATED"/>
    <property type="match status" value="1"/>
</dbReference>
<dbReference type="Proteomes" id="UP001176891">
    <property type="component" value="Unassembled WGS sequence"/>
</dbReference>
<accession>A0ABT8WWA8</accession>
<sequence>MNEKEVKKLFTKYINNECSKEEQELLDAFLDSYQDKEHVWPKFKIDSEETFKKKSWTKIEPYVNNKDKKVKNLFGGYLKYIAAASVLLIFGLTLFFNEKNEQQPIAPVTVNTSVAPGVDKATLTLEDGSQVVLESGMSFQTNNANSNGEEIVYETGAKTHTKTVYNHLTIPRGGQFSVKLSDGTQVWLNSESQLKYPVHFKEGEVRQVELVYGEAYFDVSTSEKNHGDGFRVSCNEQDVYVLGTEFNIKAYKDETNVYTTLVEGKVDVNTENGNQVLTPNQQLNLDVNTGVSSVLEVDVYNEVSWKEGVFSFNSKSLKEMMKVLSRWYDMDIVFKNKTIENEEFVGILRKNENLEDILRSIKNFGVIKNFEIDDKKVILE</sequence>
<keyword evidence="1" id="KW-1133">Transmembrane helix</keyword>
<dbReference type="PANTHER" id="PTHR30273:SF2">
    <property type="entry name" value="PROTEIN FECR"/>
    <property type="match status" value="1"/>
</dbReference>
<evidence type="ECO:0000313" key="4">
    <source>
        <dbReference type="EMBL" id="MDO5985777.1"/>
    </source>
</evidence>
<evidence type="ECO:0000313" key="5">
    <source>
        <dbReference type="Proteomes" id="UP001176891"/>
    </source>
</evidence>
<feature type="transmembrane region" description="Helical" evidence="1">
    <location>
        <begin position="77"/>
        <end position="96"/>
    </location>
</feature>
<dbReference type="InterPro" id="IPR012373">
    <property type="entry name" value="Ferrdict_sens_TM"/>
</dbReference>
<proteinExistence type="predicted"/>
<evidence type="ECO:0000259" key="3">
    <source>
        <dbReference type="Pfam" id="PF16344"/>
    </source>
</evidence>
<dbReference type="Gene3D" id="2.60.120.1440">
    <property type="match status" value="1"/>
</dbReference>
<evidence type="ECO:0000256" key="1">
    <source>
        <dbReference type="SAM" id="Phobius"/>
    </source>
</evidence>
<keyword evidence="1" id="KW-0812">Transmembrane</keyword>
<feature type="domain" description="FecR protein" evidence="2">
    <location>
        <begin position="170"/>
        <end position="266"/>
    </location>
</feature>
<name>A0ABT8WWA8_9FLAO</name>
<keyword evidence="1" id="KW-0472">Membrane</keyword>
<dbReference type="PIRSF" id="PIRSF018266">
    <property type="entry name" value="FecR"/>
    <property type="match status" value="1"/>
</dbReference>
<dbReference type="EMBL" id="JAUOEM010000001">
    <property type="protein sequence ID" value="MDO5985777.1"/>
    <property type="molecule type" value="Genomic_DNA"/>
</dbReference>
<dbReference type="InterPro" id="IPR006860">
    <property type="entry name" value="FecR"/>
</dbReference>
<dbReference type="Pfam" id="PF16344">
    <property type="entry name" value="FecR_C"/>
    <property type="match status" value="1"/>
</dbReference>
<feature type="domain" description="Protein FecR C-terminal" evidence="3">
    <location>
        <begin position="310"/>
        <end position="379"/>
    </location>
</feature>
<gene>
    <name evidence="4" type="ORF">Q4Q39_00030</name>
</gene>
<dbReference type="RefSeq" id="WP_303280324.1">
    <property type="nucleotide sequence ID" value="NZ_BAABCZ010000016.1"/>
</dbReference>
<evidence type="ECO:0000259" key="2">
    <source>
        <dbReference type="Pfam" id="PF04773"/>
    </source>
</evidence>
<organism evidence="4 5">
    <name type="scientific">Flavivirga amylovorans</name>
    <dbReference type="NCBI Taxonomy" id="870486"/>
    <lineage>
        <taxon>Bacteria</taxon>
        <taxon>Pseudomonadati</taxon>
        <taxon>Bacteroidota</taxon>
        <taxon>Flavobacteriia</taxon>
        <taxon>Flavobacteriales</taxon>
        <taxon>Flavobacteriaceae</taxon>
        <taxon>Flavivirga</taxon>
    </lineage>
</organism>
<dbReference type="Gene3D" id="3.55.50.30">
    <property type="match status" value="1"/>
</dbReference>
<reference evidence="4" key="1">
    <citation type="submission" date="2023-07" db="EMBL/GenBank/DDBJ databases">
        <title>Two novel species in the genus Flavivirga.</title>
        <authorList>
            <person name="Kwon K."/>
        </authorList>
    </citation>
    <scope>NUCLEOTIDE SEQUENCE</scope>
    <source>
        <strain evidence="4">KACC 14157</strain>
    </source>
</reference>
<keyword evidence="5" id="KW-1185">Reference proteome</keyword>
<dbReference type="InterPro" id="IPR032508">
    <property type="entry name" value="FecR_C"/>
</dbReference>
<dbReference type="Pfam" id="PF04773">
    <property type="entry name" value="FecR"/>
    <property type="match status" value="1"/>
</dbReference>